<keyword evidence="1" id="KW-0489">Methyltransferase</keyword>
<proteinExistence type="predicted"/>
<dbReference type="PANTHER" id="PTHR43861">
    <property type="entry name" value="TRANS-ACONITATE 2-METHYLTRANSFERASE-RELATED"/>
    <property type="match status" value="1"/>
</dbReference>
<dbReference type="AlphaFoldDB" id="A0A0P0FI89"/>
<dbReference type="GO" id="GO:0032259">
    <property type="term" value="P:methylation"/>
    <property type="evidence" value="ECO:0007669"/>
    <property type="project" value="UniProtKB-KW"/>
</dbReference>
<dbReference type="Gene3D" id="3.40.50.150">
    <property type="entry name" value="Vaccinia Virus protein VP39"/>
    <property type="match status" value="1"/>
</dbReference>
<dbReference type="SUPFAM" id="SSF53335">
    <property type="entry name" value="S-adenosyl-L-methionine-dependent methyltransferases"/>
    <property type="match status" value="1"/>
</dbReference>
<reference evidence="1 2" key="1">
    <citation type="submission" date="2018-09" db="EMBL/GenBank/DDBJ databases">
        <title>Whole genome based analysis of evolution and adaptive divergence in Indian and Brazilian strains of Azospirillum brasilense.</title>
        <authorList>
            <person name="Singh C."/>
            <person name="Tripathi A.K."/>
        </authorList>
    </citation>
    <scope>NUCLEOTIDE SEQUENCE [LARGE SCALE GENOMIC DNA]</scope>
    <source>
        <strain evidence="1 2">MTCC4038</strain>
        <plasmid evidence="1 2">p5</plasmid>
    </source>
</reference>
<dbReference type="EMBL" id="CP032344">
    <property type="protein sequence ID" value="QCO13668.1"/>
    <property type="molecule type" value="Genomic_DNA"/>
</dbReference>
<evidence type="ECO:0000313" key="1">
    <source>
        <dbReference type="EMBL" id="QCO13668.1"/>
    </source>
</evidence>
<dbReference type="GO" id="GO:0008168">
    <property type="term" value="F:methyltransferase activity"/>
    <property type="evidence" value="ECO:0007669"/>
    <property type="project" value="UniProtKB-KW"/>
</dbReference>
<dbReference type="KEGG" id="abf:AMK58_28725"/>
<protein>
    <submittedName>
        <fullName evidence="1">Methyltransferase domain-containing protein</fullName>
    </submittedName>
</protein>
<geneLocation type="plasmid" evidence="1 2">
    <name>p5</name>
</geneLocation>
<accession>A0A0P0FI89</accession>
<dbReference type="KEGG" id="abf:AMK58_29260"/>
<evidence type="ECO:0000313" key="2">
    <source>
        <dbReference type="Proteomes" id="UP000298774"/>
    </source>
</evidence>
<gene>
    <name evidence="1" type="ORF">D3868_32145</name>
</gene>
<dbReference type="InterPro" id="IPR029063">
    <property type="entry name" value="SAM-dependent_MTases_sf"/>
</dbReference>
<organism evidence="1 2">
    <name type="scientific">Azospirillum brasilense</name>
    <dbReference type="NCBI Taxonomy" id="192"/>
    <lineage>
        <taxon>Bacteria</taxon>
        <taxon>Pseudomonadati</taxon>
        <taxon>Pseudomonadota</taxon>
        <taxon>Alphaproteobacteria</taxon>
        <taxon>Rhodospirillales</taxon>
        <taxon>Azospirillaceae</taxon>
        <taxon>Azospirillum</taxon>
    </lineage>
</organism>
<keyword evidence="1" id="KW-0614">Plasmid</keyword>
<dbReference type="Pfam" id="PF13489">
    <property type="entry name" value="Methyltransf_23"/>
    <property type="match status" value="1"/>
</dbReference>
<dbReference type="Proteomes" id="UP000298774">
    <property type="component" value="Plasmid p5"/>
</dbReference>
<dbReference type="CDD" id="cd02440">
    <property type="entry name" value="AdoMet_MTases"/>
    <property type="match status" value="1"/>
</dbReference>
<name>A0A0P0FI89_AZOBR</name>
<sequence length="252" mass="28466">MEIPMSASDGERPETPPHVKTLESLARKGCSIGDRFAPGSPEGREAIAYWFEVIQYADRMLNLACNDYYDLRHPKHYLWTGHAAFLVENIRPGERVLDIGCGASYYQQWMAQTAAEVVAVDINPDRVAQSIRNNTMPNLRFLTMDATRELPEGRFDVVVCSHVLEHLDDPVPLLTNLARHIPKIVVKVPAVDSTWYKLVRKDIGLFWMDDPDHRREYTLDLLREHLEAGGWTVASLVRGFDLRAIATSPAAG</sequence>
<keyword evidence="1" id="KW-0808">Transferase</keyword>